<proteinExistence type="predicted"/>
<keyword evidence="1" id="KW-0812">Transmembrane</keyword>
<comment type="caution">
    <text evidence="3">The sequence shown here is derived from an EMBL/GenBank/DDBJ whole genome shotgun (WGS) entry which is preliminary data.</text>
</comment>
<dbReference type="Pfam" id="PF10551">
    <property type="entry name" value="MULE"/>
    <property type="match status" value="1"/>
</dbReference>
<keyword evidence="1" id="KW-0472">Membrane</keyword>
<feature type="transmembrane region" description="Helical" evidence="1">
    <location>
        <begin position="21"/>
        <end position="45"/>
    </location>
</feature>
<reference evidence="3" key="1">
    <citation type="submission" date="2021-06" db="EMBL/GenBank/DDBJ databases">
        <authorList>
            <person name="Kallberg Y."/>
            <person name="Tangrot J."/>
            <person name="Rosling A."/>
        </authorList>
    </citation>
    <scope>NUCLEOTIDE SEQUENCE</scope>
    <source>
        <strain evidence="3">MA453B</strain>
    </source>
</reference>
<evidence type="ECO:0000313" key="3">
    <source>
        <dbReference type="EMBL" id="CAG8793969.1"/>
    </source>
</evidence>
<accession>A0A9N9P6C7</accession>
<dbReference type="OrthoDB" id="2435725at2759"/>
<evidence type="ECO:0000256" key="1">
    <source>
        <dbReference type="SAM" id="Phobius"/>
    </source>
</evidence>
<dbReference type="Proteomes" id="UP000789405">
    <property type="component" value="Unassembled WGS sequence"/>
</dbReference>
<name>A0A9N9P6C7_9GLOM</name>
<sequence>MVLKQYSQIVLMDSTYKTNHFGIPLLLISGIDAIGIIFLIASRLISNETISSFCCVLQQLKQVVSDITINKIQTILTNRDLAILSSIRNGLSHVKHQLCIWHLEQNIVKNLTGKLDNRFLAFSKNFKITIIQNTEEMFKTNWNDLLVEYPEVENYMNEQ</sequence>
<dbReference type="AlphaFoldDB" id="A0A9N9P6C7"/>
<organism evidence="3 4">
    <name type="scientific">Dentiscutata erythropus</name>
    <dbReference type="NCBI Taxonomy" id="1348616"/>
    <lineage>
        <taxon>Eukaryota</taxon>
        <taxon>Fungi</taxon>
        <taxon>Fungi incertae sedis</taxon>
        <taxon>Mucoromycota</taxon>
        <taxon>Glomeromycotina</taxon>
        <taxon>Glomeromycetes</taxon>
        <taxon>Diversisporales</taxon>
        <taxon>Gigasporaceae</taxon>
        <taxon>Dentiscutata</taxon>
    </lineage>
</organism>
<protein>
    <submittedName>
        <fullName evidence="3">5040_t:CDS:1</fullName>
    </submittedName>
</protein>
<feature type="domain" description="MULE transposase" evidence="2">
    <location>
        <begin position="10"/>
        <end position="106"/>
    </location>
</feature>
<dbReference type="PANTHER" id="PTHR47718">
    <property type="entry name" value="OS01G0519700 PROTEIN"/>
    <property type="match status" value="1"/>
</dbReference>
<evidence type="ECO:0000313" key="4">
    <source>
        <dbReference type="Proteomes" id="UP000789405"/>
    </source>
</evidence>
<dbReference type="InterPro" id="IPR018289">
    <property type="entry name" value="MULE_transposase_dom"/>
</dbReference>
<gene>
    <name evidence="3" type="ORF">DERYTH_LOCUS21977</name>
</gene>
<dbReference type="PANTHER" id="PTHR47718:SF3">
    <property type="entry name" value="PROTEIN FAR1-RELATED SEQUENCE 5-LIKE"/>
    <property type="match status" value="1"/>
</dbReference>
<dbReference type="EMBL" id="CAJVPY010029264">
    <property type="protein sequence ID" value="CAG8793969.1"/>
    <property type="molecule type" value="Genomic_DNA"/>
</dbReference>
<keyword evidence="4" id="KW-1185">Reference proteome</keyword>
<evidence type="ECO:0000259" key="2">
    <source>
        <dbReference type="Pfam" id="PF10551"/>
    </source>
</evidence>
<keyword evidence="1" id="KW-1133">Transmembrane helix</keyword>